<comment type="caution">
    <text evidence="3">The sequence shown here is derived from an EMBL/GenBank/DDBJ whole genome shotgun (WGS) entry which is preliminary data.</text>
</comment>
<reference evidence="3 4" key="1">
    <citation type="journal article" date="2020" name="ISME J.">
        <title>Uncovering the hidden diversity of litter-decomposition mechanisms in mushroom-forming fungi.</title>
        <authorList>
            <person name="Floudas D."/>
            <person name="Bentzer J."/>
            <person name="Ahren D."/>
            <person name="Johansson T."/>
            <person name="Persson P."/>
            <person name="Tunlid A."/>
        </authorList>
    </citation>
    <scope>NUCLEOTIDE SEQUENCE [LARGE SCALE GENOMIC DNA]</scope>
    <source>
        <strain evidence="3 4">CBS 101986</strain>
    </source>
</reference>
<organism evidence="3 4">
    <name type="scientific">Psilocybe cf. subviscida</name>
    <dbReference type="NCBI Taxonomy" id="2480587"/>
    <lineage>
        <taxon>Eukaryota</taxon>
        <taxon>Fungi</taxon>
        <taxon>Dikarya</taxon>
        <taxon>Basidiomycota</taxon>
        <taxon>Agaricomycotina</taxon>
        <taxon>Agaricomycetes</taxon>
        <taxon>Agaricomycetidae</taxon>
        <taxon>Agaricales</taxon>
        <taxon>Agaricineae</taxon>
        <taxon>Strophariaceae</taxon>
        <taxon>Psilocybe</taxon>
    </lineage>
</organism>
<dbReference type="PANTHER" id="PTHR15323:SF6">
    <property type="entry name" value="CELL DIVISION CYCLE PROTEIN 123 HOMOLOG"/>
    <property type="match status" value="1"/>
</dbReference>
<evidence type="ECO:0008006" key="5">
    <source>
        <dbReference type="Google" id="ProtNLM"/>
    </source>
</evidence>
<dbReference type="GO" id="GO:0005737">
    <property type="term" value="C:cytoplasm"/>
    <property type="evidence" value="ECO:0007669"/>
    <property type="project" value="TreeGrafter"/>
</dbReference>
<feature type="region of interest" description="Disordered" evidence="2">
    <location>
        <begin position="444"/>
        <end position="485"/>
    </location>
</feature>
<comment type="similarity">
    <text evidence="1">Belongs to the CDC123 family.</text>
</comment>
<feature type="compositionally biased region" description="Basic and acidic residues" evidence="2">
    <location>
        <begin position="735"/>
        <end position="746"/>
    </location>
</feature>
<accession>A0A8H5B3Y8</accession>
<feature type="compositionally biased region" description="Acidic residues" evidence="2">
    <location>
        <begin position="444"/>
        <end position="456"/>
    </location>
</feature>
<evidence type="ECO:0000313" key="3">
    <source>
        <dbReference type="EMBL" id="KAF5315292.1"/>
    </source>
</evidence>
<gene>
    <name evidence="3" type="ORF">D9619_007381</name>
</gene>
<evidence type="ECO:0000313" key="4">
    <source>
        <dbReference type="Proteomes" id="UP000567179"/>
    </source>
</evidence>
<dbReference type="Proteomes" id="UP000567179">
    <property type="component" value="Unassembled WGS sequence"/>
</dbReference>
<protein>
    <recommendedName>
        <fullName evidence="5">Cell division cycle protein 123</fullName>
    </recommendedName>
</protein>
<feature type="compositionally biased region" description="Acidic residues" evidence="2">
    <location>
        <begin position="466"/>
        <end position="480"/>
    </location>
</feature>
<dbReference type="PANTHER" id="PTHR15323">
    <property type="entry name" value="D123 PROTEIN"/>
    <property type="match status" value="1"/>
</dbReference>
<name>A0A8H5B3Y8_9AGAR</name>
<feature type="region of interest" description="Disordered" evidence="2">
    <location>
        <begin position="702"/>
        <end position="760"/>
    </location>
</feature>
<dbReference type="AlphaFoldDB" id="A0A8H5B3Y8"/>
<proteinExistence type="inferred from homology"/>
<dbReference type="EMBL" id="JAACJJ010000043">
    <property type="protein sequence ID" value="KAF5315292.1"/>
    <property type="molecule type" value="Genomic_DNA"/>
</dbReference>
<keyword evidence="4" id="KW-1185">Reference proteome</keyword>
<dbReference type="Pfam" id="PF07065">
    <property type="entry name" value="D123"/>
    <property type="match status" value="1"/>
</dbReference>
<sequence>MQHFPWVWDGMNENLGKREAFLGFITKELEASVSGAVTVSNARNRDGEEDNLLFTLLRSSNGGKPHTNSGQVIKRATERHPPVPRRMHTPPKVANLELPIDPKQQILRLNIPVNNMLTMQIRQRIRHLVDVPRAPPLREPVQLRELLVQLALARELEHEEDALLVVEVPVQAQDVGVPQVLLDLDLAPDLLLDLGRDDLGLVERLHGEDELGLDFGAHHVDAPELALAEGPPDVEVVQAPFAGFVDDDDDAWVFGVGWRREDGLVGLFDVFAKGLGAANFDKSFVTFWVGGAGFEVGARMDEPPAGAAFLLRSMAESCRVTEFREAILVRELLGGRKWREAKLAGSGEATARQDSNIRHVTVLSLISEPAGRCTLQTHTMAANSDDALFPPLTRDYILAFQFSSWHPTFAAHSIKSTIIRPLSREFREYLDADGVFVPEGSEDALAESTLSDDEKDADTNQNENESPSDSESDDEDSDEEDTRRRHYAFPELDVRIRECIKAYDAVFPKLNFTSPRDAAWLLPASSPLKCTSPADVYLLLKSSDFITHDLSPEAVFEGTIPPTVPSASKTANGSSSESASYELELVLRKWYPVDRSRELRCFVRDGVLLAISQRDTNFYEFWNEPATQDRVRTAVREFWETHVRPKWPVTAGVQHDYIFDLLLTRDLARAHIIDFNPYAPKTDPLLFSYEELAALRHRNAVTHAKDPRQWRPSGEEEEDGYQAGSDGNDDGAEEEDKHARDEKEEPGPASQSQSHLPIPPRLPVLRVIDSAAHPAATSNAPAHQHNMIPFEAVSLSSGRDIEEFADTWQASVKESMRDD</sequence>
<evidence type="ECO:0000256" key="2">
    <source>
        <dbReference type="SAM" id="MobiDB-lite"/>
    </source>
</evidence>
<dbReference type="OrthoDB" id="360540at2759"/>
<evidence type="ECO:0000256" key="1">
    <source>
        <dbReference type="ARBA" id="ARBA00011047"/>
    </source>
</evidence>
<dbReference type="InterPro" id="IPR009772">
    <property type="entry name" value="CDC123"/>
</dbReference>